<organism evidence="1 2">
    <name type="scientific">Brevundimonas phage vB_BpoS-Domovoi</name>
    <dbReference type="NCBI Taxonomy" id="2948598"/>
    <lineage>
        <taxon>Viruses</taxon>
        <taxon>Duplodnaviria</taxon>
        <taxon>Heunggongvirae</taxon>
        <taxon>Uroviricota</taxon>
        <taxon>Caudoviricetes</taxon>
        <taxon>Jeanschmidtviridae</taxon>
        <taxon>Marchewkavirus</taxon>
        <taxon>Marchewkavirus domovoi</taxon>
    </lineage>
</organism>
<evidence type="ECO:0000313" key="2">
    <source>
        <dbReference type="Proteomes" id="UP001057221"/>
    </source>
</evidence>
<proteinExistence type="predicted"/>
<keyword evidence="2" id="KW-1185">Reference proteome</keyword>
<evidence type="ECO:0000313" key="1">
    <source>
        <dbReference type="EMBL" id="USN15008.1"/>
    </source>
</evidence>
<sequence>MSHETYTMLDRLITDRLSFIRERRKAQAQLAPRAEELRREIARLQGEHDALAAVEEGICAEIKQAQQMASTFSAELKRVGEAERGPVLETPLLEVVKALLDKHHRVENATQSKSLPTFDIYKRDDDDGKIASVICHSACIAGVPLFSVAGYRTKNGSPNTPFRTLREAVDCAMAMVRWHPEYDSSFQNHPGLVVVDDETMQAAIASGKSVVITPQGALM</sequence>
<protein>
    <submittedName>
        <fullName evidence="1">Uncharacterized protein</fullName>
    </submittedName>
</protein>
<accession>A0A9E7SJY9</accession>
<reference evidence="1 2" key="1">
    <citation type="submission" date="2022-05" db="EMBL/GenBank/DDBJ databases">
        <authorList>
            <person name="Friedrich I."/>
            <person name="Poehlein A."/>
            <person name="Schneider D."/>
            <person name="Hertel R."/>
            <person name="Daniel R."/>
        </authorList>
    </citation>
    <scope>NUCLEOTIDE SEQUENCE [LARGE SCALE GENOMIC DNA]</scope>
</reference>
<name>A0A9E7SJY9_9CAUD</name>
<gene>
    <name evidence="1" type="ORF">DOMOVOI_05580</name>
</gene>
<dbReference type="EMBL" id="ON529855">
    <property type="protein sequence ID" value="USN15008.1"/>
    <property type="molecule type" value="Genomic_DNA"/>
</dbReference>
<dbReference type="Proteomes" id="UP001057221">
    <property type="component" value="Segment"/>
</dbReference>